<sequence>MAFAYSQGTVLGAPNIYRASDELRRTLGAERMDVCAFVGVAPRGPSRVPIEPEYCQQQRAYVEQDRPRQRSVAVPVNSWDDYVRLYGGFDGPGRLPYAVASFFEQGGVRAYIVRIVHHYGNEDDFLGVARTEVSHINSSGVLPTFVAKNEGAWGNQLRGSIGYQAHPLGLLPSSTIQELRLPYSEYYPVGTLLRLTIEGSEAQPDPTYEFRFVVRQGKREVENSTTCERFLLLNTAASGTLLYAEVIEAELLIEDGQGFKEHFDRLGLSPNHPRWLASVIYRESELINPEESWLDAILTPSDIHHIPKDGRRYLVEEPLTFSGGEDRYTVIEHEDFFDTGWVLGNPQAGDGIHALTHLKELSLLVVPDLYVPEPLPEKQDDRQTTLLAGADFAPCVSRNTVSDILNQANHRLPGLQLNPLFGNELEQIIQLQIRVVELASTLRQFIALLDVPPGIQQREIFSWRAHFTSDFSVAYFPWVNISSLDDSRDNLILVNPSAVAAGIIARQELTFGVFHGPANVLARNVVSVDEKISALRHDALHPQGINVFLPQRDGVWLSAARTLSRGQHYRQLSVRRLMSMLQRVLYRQMQWVVFEPNHHGLWAQIRHLLNNFLRQLYIAGAFKGSVESQAFFVRCDGELNHQRVLDAGQLIVEIGVAPAELLEFIIVRITRGGDGTLSVESQR</sequence>
<name>A0A1D2QTZ4_9GAMM</name>
<dbReference type="InterPro" id="IPR020287">
    <property type="entry name" value="Tail_sheath_C"/>
</dbReference>
<accession>A0A1D2QTZ4</accession>
<comment type="similarity">
    <text evidence="1">Belongs to the myoviridae tail sheath protein family.</text>
</comment>
<reference evidence="3 4" key="1">
    <citation type="journal article" date="2016" name="Appl. Environ. Microbiol.">
        <title>Lack of Overt Genome Reduction in the Bryostatin-Producing Bryozoan Symbiont "Candidatus Endobugula sertula".</title>
        <authorList>
            <person name="Miller I.J."/>
            <person name="Vanee N."/>
            <person name="Fong S.S."/>
            <person name="Lim-Fong G.E."/>
            <person name="Kwan J.C."/>
        </authorList>
    </citation>
    <scope>NUCLEOTIDE SEQUENCE [LARGE SCALE GENOMIC DNA]</scope>
    <source>
        <strain evidence="3">AB1-4</strain>
    </source>
</reference>
<evidence type="ECO:0000313" key="4">
    <source>
        <dbReference type="Proteomes" id="UP000242502"/>
    </source>
</evidence>
<comment type="caution">
    <text evidence="3">The sequence shown here is derived from an EMBL/GenBank/DDBJ whole genome shotgun (WGS) entry which is preliminary data.</text>
</comment>
<dbReference type="Pfam" id="PF17482">
    <property type="entry name" value="Phage_sheath_1C"/>
    <property type="match status" value="1"/>
</dbReference>
<evidence type="ECO:0000259" key="2">
    <source>
        <dbReference type="Pfam" id="PF17482"/>
    </source>
</evidence>
<evidence type="ECO:0000256" key="1">
    <source>
        <dbReference type="ARBA" id="ARBA00008005"/>
    </source>
</evidence>
<dbReference type="AlphaFoldDB" id="A0A1D2QTZ4"/>
<protein>
    <recommendedName>
        <fullName evidence="2">Tail sheath protein C-terminal domain-containing protein</fullName>
    </recommendedName>
</protein>
<feature type="domain" description="Tail sheath protein C-terminal" evidence="2">
    <location>
        <begin position="566"/>
        <end position="669"/>
    </location>
</feature>
<evidence type="ECO:0000313" key="3">
    <source>
        <dbReference type="EMBL" id="ODS25057.1"/>
    </source>
</evidence>
<organism evidence="3 4">
    <name type="scientific">Candidatus Endobugula sertula</name>
    <name type="common">Bugula neritina bacterial symbiont</name>
    <dbReference type="NCBI Taxonomy" id="62101"/>
    <lineage>
        <taxon>Bacteria</taxon>
        <taxon>Pseudomonadati</taxon>
        <taxon>Pseudomonadota</taxon>
        <taxon>Gammaproteobacteria</taxon>
        <taxon>Cellvibrionales</taxon>
        <taxon>Cellvibrionaceae</taxon>
        <taxon>Candidatus Endobugula</taxon>
    </lineage>
</organism>
<dbReference type="PANTHER" id="PTHR35861:SF1">
    <property type="entry name" value="PHAGE TAIL SHEATH PROTEIN"/>
    <property type="match status" value="1"/>
</dbReference>
<gene>
    <name evidence="3" type="ORF">AB835_00695</name>
</gene>
<dbReference type="EMBL" id="MDLC01000002">
    <property type="protein sequence ID" value="ODS25057.1"/>
    <property type="molecule type" value="Genomic_DNA"/>
</dbReference>
<dbReference type="Proteomes" id="UP000242502">
    <property type="component" value="Unassembled WGS sequence"/>
</dbReference>
<dbReference type="STRING" id="62101.AB835_00695"/>
<dbReference type="PANTHER" id="PTHR35861">
    <property type="match status" value="1"/>
</dbReference>
<proteinExistence type="inferred from homology"/>
<dbReference type="InterPro" id="IPR052042">
    <property type="entry name" value="Tail_sheath_structural"/>
</dbReference>
<dbReference type="Gene3D" id="3.40.50.11780">
    <property type="match status" value="2"/>
</dbReference>